<evidence type="ECO:0000313" key="2">
    <source>
        <dbReference type="EMBL" id="PRW57469.1"/>
    </source>
</evidence>
<proteinExistence type="predicted"/>
<dbReference type="AlphaFoldDB" id="A0A2P6TTT4"/>
<organism evidence="2 3">
    <name type="scientific">Chlorella sorokiniana</name>
    <name type="common">Freshwater green alga</name>
    <dbReference type="NCBI Taxonomy" id="3076"/>
    <lineage>
        <taxon>Eukaryota</taxon>
        <taxon>Viridiplantae</taxon>
        <taxon>Chlorophyta</taxon>
        <taxon>core chlorophytes</taxon>
        <taxon>Trebouxiophyceae</taxon>
        <taxon>Chlorellales</taxon>
        <taxon>Chlorellaceae</taxon>
        <taxon>Chlorella clade</taxon>
        <taxon>Chlorella</taxon>
    </lineage>
</organism>
<feature type="region of interest" description="Disordered" evidence="1">
    <location>
        <begin position="1"/>
        <end position="21"/>
    </location>
</feature>
<dbReference type="EMBL" id="LHPG02000007">
    <property type="protein sequence ID" value="PRW57469.1"/>
    <property type="molecule type" value="Genomic_DNA"/>
</dbReference>
<feature type="region of interest" description="Disordered" evidence="1">
    <location>
        <begin position="132"/>
        <end position="156"/>
    </location>
</feature>
<comment type="caution">
    <text evidence="2">The sequence shown here is derived from an EMBL/GenBank/DDBJ whole genome shotgun (WGS) entry which is preliminary data.</text>
</comment>
<dbReference type="InterPro" id="IPR015915">
    <property type="entry name" value="Kelch-typ_b-propeller"/>
</dbReference>
<accession>A0A2P6TTT4</accession>
<feature type="compositionally biased region" description="Pro residues" evidence="1">
    <location>
        <begin position="140"/>
        <end position="150"/>
    </location>
</feature>
<keyword evidence="3" id="KW-1185">Reference proteome</keyword>
<feature type="compositionally biased region" description="Low complexity" evidence="1">
    <location>
        <begin position="282"/>
        <end position="306"/>
    </location>
</feature>
<evidence type="ECO:0000256" key="1">
    <source>
        <dbReference type="SAM" id="MobiDB-lite"/>
    </source>
</evidence>
<evidence type="ECO:0000313" key="3">
    <source>
        <dbReference type="Proteomes" id="UP000239899"/>
    </source>
</evidence>
<feature type="region of interest" description="Disordered" evidence="1">
    <location>
        <begin position="282"/>
        <end position="313"/>
    </location>
</feature>
<dbReference type="Proteomes" id="UP000239899">
    <property type="component" value="Unassembled WGS sequence"/>
</dbReference>
<reference evidence="2 3" key="1">
    <citation type="journal article" date="2018" name="Plant J.">
        <title>Genome sequences of Chlorella sorokiniana UTEX 1602 and Micractinium conductrix SAG 241.80: implications to maltose excretion by a green alga.</title>
        <authorList>
            <person name="Arriola M.B."/>
            <person name="Velmurugan N."/>
            <person name="Zhang Y."/>
            <person name="Plunkett M.H."/>
            <person name="Hondzo H."/>
            <person name="Barney B.M."/>
        </authorList>
    </citation>
    <scope>NUCLEOTIDE SEQUENCE [LARGE SCALE GENOMIC DNA]</scope>
    <source>
        <strain evidence="3">UTEX 1602</strain>
    </source>
</reference>
<protein>
    <submittedName>
        <fullName evidence="2">Galactose oxidase</fullName>
    </submittedName>
</protein>
<name>A0A2P6TTT4_CHLSO</name>
<dbReference type="PANTHER" id="PTHR23244">
    <property type="entry name" value="KELCH REPEAT DOMAIN"/>
    <property type="match status" value="1"/>
</dbReference>
<dbReference type="OrthoDB" id="10251809at2759"/>
<dbReference type="Gene3D" id="2.120.10.80">
    <property type="entry name" value="Kelch-type beta propeller"/>
    <property type="match status" value="3"/>
</dbReference>
<sequence length="410" mass="42030">MSGWRQLQVDDGSEVPAGRGGAACTALDGRRILCFGGADREPRAFDDLWLLELGADGQGHWTRVSPVLKLSRKRKLLPRSGASITYVPGPGGGPGKVYVFGGQEPASGAIFDDLLCLDTSSWELTDVTLEQQVQPQQTAQPPPPQPPQRPPGRHSHVAGLYEGRGLIIFGGAGLRGPLADVWAFQPSSDGAVDGSGTSGSWRCLSGGLAEDQGPERREMAAGCMISEAGLLVHGGRGADGGLLSDILIFDGRAGRWVLSQDTGVPRCAHTACNAAVQQHAAQQQPATSGGQGAAAAGPQPADSSGSTKAGGGGGAAPGAGNVLLFGGFDGEGVAGDLLQLTFRREQRGAGSRSLRAELRPVKAAAEGAPQPRFAHAAAVLPSTDGTSAEVVLFGGVNAEEDLSDVHIYTL</sequence>
<gene>
    <name evidence="2" type="ORF">C2E21_3981</name>
</gene>
<dbReference type="SUPFAM" id="SSF117281">
    <property type="entry name" value="Kelch motif"/>
    <property type="match status" value="1"/>
</dbReference>
<dbReference type="STRING" id="3076.A0A2P6TTT4"/>
<dbReference type="PANTHER" id="PTHR23244:SF493">
    <property type="entry name" value="GALACTOSE OXIDASE, CENTRAL DOMAIN FAMILY PROTEIN"/>
    <property type="match status" value="1"/>
</dbReference>